<dbReference type="AlphaFoldDB" id="A0A179C6V3"/>
<accession>A0A179C6V3</accession>
<keyword evidence="2" id="KW-0472">Membrane</keyword>
<protein>
    <submittedName>
        <fullName evidence="3">Uncharacterized protein</fullName>
    </submittedName>
</protein>
<keyword evidence="2" id="KW-1133">Transmembrane helix</keyword>
<gene>
    <name evidence="3" type="ORF">A3O14_03315</name>
</gene>
<name>A0A179C6V3_9LACO</name>
<evidence type="ECO:0000313" key="3">
    <source>
        <dbReference type="EMBL" id="OAQ08725.1"/>
    </source>
</evidence>
<dbReference type="RefSeq" id="WP_064207646.1">
    <property type="nucleotide sequence ID" value="NZ_LVKC01000058.1"/>
</dbReference>
<dbReference type="Proteomes" id="UP000078520">
    <property type="component" value="Unassembled WGS sequence"/>
</dbReference>
<feature type="compositionally biased region" description="Low complexity" evidence="1">
    <location>
        <begin position="40"/>
        <end position="58"/>
    </location>
</feature>
<reference evidence="4" key="1">
    <citation type="submission" date="2016-03" db="EMBL/GenBank/DDBJ databases">
        <authorList>
            <person name="Johnson T.J."/>
            <person name="Youmans B."/>
            <person name="Case K."/>
            <person name="Noll S."/>
        </authorList>
    </citation>
    <scope>NUCLEOTIDE SEQUENCE [LARGE SCALE GENOMIC DNA]</scope>
    <source>
        <strain evidence="4">UMNLAv8</strain>
    </source>
</reference>
<dbReference type="EMBL" id="LVKI01000008">
    <property type="protein sequence ID" value="OAQ08725.1"/>
    <property type="molecule type" value="Genomic_DNA"/>
</dbReference>
<evidence type="ECO:0000256" key="2">
    <source>
        <dbReference type="SAM" id="Phobius"/>
    </source>
</evidence>
<proteinExistence type="predicted"/>
<evidence type="ECO:0000256" key="1">
    <source>
        <dbReference type="SAM" id="MobiDB-lite"/>
    </source>
</evidence>
<comment type="caution">
    <text evidence="3">The sequence shown here is derived from an EMBL/GenBank/DDBJ whole genome shotgun (WGS) entry which is preliminary data.</text>
</comment>
<keyword evidence="2" id="KW-0812">Transmembrane</keyword>
<sequence>MGLGKFGIGLVCLVGGSIIGAGGYSVYTRHQENQETVRVSQKSSAIKSSESSKLSSESSHSESSERQNQVGLSSRSAANINSRSSVVTNNQGNGELYNASNHTFAGYHNIHELWNSGYTVTSYLIKKCGYTADQAHNYIDQHFSEIRPFLGSGEIQTYYEKLRSEGRSINDN</sequence>
<evidence type="ECO:0000313" key="4">
    <source>
        <dbReference type="Proteomes" id="UP000078520"/>
    </source>
</evidence>
<feature type="transmembrane region" description="Helical" evidence="2">
    <location>
        <begin position="6"/>
        <end position="27"/>
    </location>
</feature>
<organism evidence="3 4">
    <name type="scientific">Ligilactobacillus aviarius</name>
    <dbReference type="NCBI Taxonomy" id="1606"/>
    <lineage>
        <taxon>Bacteria</taxon>
        <taxon>Bacillati</taxon>
        <taxon>Bacillota</taxon>
        <taxon>Bacilli</taxon>
        <taxon>Lactobacillales</taxon>
        <taxon>Lactobacillaceae</taxon>
        <taxon>Ligilactobacillus</taxon>
    </lineage>
</organism>
<feature type="region of interest" description="Disordered" evidence="1">
    <location>
        <begin position="38"/>
        <end position="76"/>
    </location>
</feature>